<dbReference type="Pfam" id="PF00008">
    <property type="entry name" value="EGF"/>
    <property type="match status" value="1"/>
</dbReference>
<dbReference type="PROSITE" id="PS01186">
    <property type="entry name" value="EGF_2"/>
    <property type="match status" value="1"/>
</dbReference>
<dbReference type="FunFam" id="2.10.25.10:FF:000046">
    <property type="entry name" value="Latent-transforming growth factor beta-binding protein 1 isoform x2"/>
    <property type="match status" value="1"/>
</dbReference>
<feature type="non-terminal residue" evidence="8">
    <location>
        <position position="1"/>
    </location>
</feature>
<dbReference type="GO" id="GO:0005509">
    <property type="term" value="F:calcium ion binding"/>
    <property type="evidence" value="ECO:0007669"/>
    <property type="project" value="InterPro"/>
</dbReference>
<dbReference type="InterPro" id="IPR001881">
    <property type="entry name" value="EGF-like_Ca-bd_dom"/>
</dbReference>
<dbReference type="EMBL" id="KF459702">
    <property type="status" value="NOT_ANNOTATED_CDS"/>
    <property type="molecule type" value="Genomic_DNA"/>
</dbReference>
<dbReference type="Ensembl" id="ENST00000598166.2">
    <property type="protein sequence ID" value="ENSP00000481081.1"/>
    <property type="gene ID" value="ENSG00000090006.19"/>
</dbReference>
<feature type="domain" description="EGF-like" evidence="7">
    <location>
        <begin position="95"/>
        <end position="139"/>
    </location>
</feature>
<dbReference type="ChiTaRS" id="LTBP4">
    <property type="organism name" value="human"/>
</dbReference>
<dbReference type="AlphaFoldDB" id="A0A087WXJ2"/>
<dbReference type="Bgee" id="ENSG00000090006">
    <property type="expression patterns" value="Expressed in tibial nerve and 177 other cell types or tissues"/>
</dbReference>
<dbReference type="PANTHER" id="PTHR24034:SF209">
    <property type="entry name" value="EGF-LIKE DOMAIN-CONTAINING PROTEIN"/>
    <property type="match status" value="1"/>
</dbReference>
<reference evidence="8 9" key="1">
    <citation type="journal article" date="2001" name="Nature">
        <title>Initial sequencing and analysis of the human genome.</title>
        <authorList>
            <consortium name="International Human Genome Sequencing Consortium"/>
            <person name="Lander E.S."/>
            <person name="Linton L.M."/>
            <person name="Birren B."/>
            <person name="Nusbaum C."/>
            <person name="Zody M.C."/>
            <person name="Baldwin J."/>
            <person name="Devon K."/>
            <person name="Dewar K."/>
            <person name="Doyle M."/>
            <person name="FitzHugh W."/>
            <person name="Funke R."/>
            <person name="Gage D."/>
            <person name="Harris K."/>
            <person name="Heaford A."/>
            <person name="Howland J."/>
            <person name="Kann L."/>
            <person name="Lehoczky J."/>
            <person name="LeVine R."/>
            <person name="McEwan P."/>
            <person name="McKernan K."/>
            <person name="Meldrim J."/>
            <person name="Mesirov J.P."/>
            <person name="Miranda C."/>
            <person name="Morris W."/>
            <person name="Naylor J."/>
            <person name="Raymond C."/>
            <person name="Rosetti M."/>
            <person name="Santos R."/>
            <person name="Sheridan A."/>
            <person name="Sougnez C."/>
            <person name="Stange-Thomann N."/>
            <person name="Stojanovic N."/>
            <person name="Subramanian A."/>
            <person name="Wyman D."/>
            <person name="Rogers J."/>
            <person name="Sulston J."/>
            <person name="Ainscough R."/>
            <person name="Beck S."/>
            <person name="Bentley D."/>
            <person name="Burton J."/>
            <person name="Clee C."/>
            <person name="Carter N."/>
            <person name="Coulson A."/>
            <person name="Deadman R."/>
            <person name="Deloukas P."/>
            <person name="Dunham A."/>
            <person name="Dunham I."/>
            <person name="Durbin R."/>
            <person name="French L."/>
            <person name="Grafham D."/>
            <person name="Gregory S."/>
            <person name="Hubbard T."/>
            <person name="Humphray S."/>
            <person name="Hunt A."/>
            <person name="Jones M."/>
            <person name="Lloyd C."/>
            <person name="McMurray A."/>
            <person name="Matthews L."/>
            <person name="Mercer S."/>
            <person name="Milne S."/>
            <person name="Mullikin J.C."/>
            <person name="Mungall A."/>
            <person name="Plumb R."/>
            <person name="Ross M."/>
            <person name="Shownkeen R."/>
            <person name="Sims S."/>
            <person name="Waterston R.H."/>
            <person name="Wilson R.K."/>
            <person name="Hillier L.W."/>
            <person name="McPherson J.D."/>
            <person name="Marra M.A."/>
            <person name="Mardis E.R."/>
            <person name="Fulton L.A."/>
            <person name="Chinwalla A.T."/>
            <person name="Pepin K.H."/>
            <person name="Gish W.R."/>
            <person name="Chissoe S.L."/>
            <person name="Wendl M.C."/>
            <person name="Delehaunty K.D."/>
            <person name="Miner T.L."/>
            <person name="Delehaunty A."/>
            <person name="Kramer J.B."/>
            <person name="Cook L.L."/>
            <person name="Fulton R.S."/>
            <person name="Johnson D.L."/>
            <person name="Minx P.J."/>
            <person name="Clifton S.W."/>
            <person name="Hawkins T."/>
            <person name="Branscomb E."/>
            <person name="Predki P."/>
            <person name="Richardson P."/>
            <person name="Wenning S."/>
            <person name="Slezak T."/>
            <person name="Doggett N."/>
            <person name="Cheng J.F."/>
            <person name="Olsen A."/>
            <person name="Lucas S."/>
            <person name="Elkin C."/>
            <person name="Uberbacher E."/>
            <person name="Frazier M."/>
            <person name="Gibbs R.A."/>
            <person name="Muzny D.M."/>
            <person name="Scherer S.E."/>
            <person name="Bouck J.B."/>
            <person name="Sodergren E.J."/>
            <person name="Worley K.C."/>
            <person name="Rives C.M."/>
            <person name="Gorrell J.H."/>
            <person name="Metzker M.L."/>
            <person name="Naylor S.L."/>
            <person name="Kucherlapati R.S."/>
            <person name="Nelson D.L."/>
            <person name="Weinstock G.M."/>
            <person name="Sakaki Y."/>
            <person name="Fujiyama A."/>
            <person name="Hattori M."/>
            <person name="Yada T."/>
            <person name="Toyoda A."/>
            <person name="Itoh T."/>
            <person name="Kawagoe C."/>
            <person name="Watanabe H."/>
            <person name="Totoki Y."/>
            <person name="Taylor T."/>
            <person name="Weissenbach J."/>
            <person name="Heilig R."/>
            <person name="Saurin W."/>
            <person name="Artiguenave F."/>
            <person name="Brottier P."/>
            <person name="Bruls T."/>
            <person name="Pelletier E."/>
            <person name="Robert C."/>
            <person name="Wincker P."/>
            <person name="Smith D.R."/>
            <person name="Doucette-Stamm L."/>
            <person name="Rubenfield M."/>
            <person name="Weinstock K."/>
            <person name="Lee H.M."/>
            <person name="Dubois J."/>
            <person name="Rosenthal A."/>
            <person name="Platzer M."/>
            <person name="Nyakatura G."/>
            <person name="Taudien S."/>
            <person name="Rump A."/>
            <person name="Yang H."/>
            <person name="Yu J."/>
            <person name="Wang J."/>
            <person name="Huang G."/>
            <person name="Gu J."/>
            <person name="Hood L."/>
            <person name="Rowen L."/>
            <person name="Madan A."/>
            <person name="Qin S."/>
            <person name="Davis R.W."/>
            <person name="Federspiel N.A."/>
            <person name="Abola A.P."/>
            <person name="Proctor M.J."/>
            <person name="Myers R.M."/>
            <person name="Schmutz J."/>
            <person name="Dickson M."/>
            <person name="Grimwood J."/>
            <person name="Cox D.R."/>
            <person name="Olson M.V."/>
            <person name="Kaul R."/>
            <person name="Raymond C."/>
            <person name="Shimizu N."/>
            <person name="Kawasaki K."/>
            <person name="Minoshima S."/>
            <person name="Evans G.A."/>
            <person name="Athanasiou M."/>
            <person name="Schultz R."/>
            <person name="Roe B.A."/>
            <person name="Chen F."/>
            <person name="Pan H."/>
            <person name="Ramser J."/>
            <person name="Lehrach H."/>
            <person name="Reinhardt R."/>
            <person name="McCombie W.R."/>
            <person name="de la Bastide M."/>
            <person name="Dedhia N."/>
            <person name="Blocker H."/>
            <person name="Hornischer K."/>
            <person name="Nordsiek G."/>
            <person name="Agarwala R."/>
            <person name="Aravind L."/>
            <person name="Bailey J.A."/>
            <person name="Bateman A."/>
            <person name="Batzoglou S."/>
            <person name="Birney E."/>
            <person name="Bork P."/>
            <person name="Brown D.G."/>
            <person name="Burge C.B."/>
            <person name="Cerutti L."/>
            <person name="Chen H.C."/>
            <person name="Church D."/>
            <person name="Clamp M."/>
            <person name="Copley R.R."/>
            <person name="Doerks T."/>
            <person name="Eddy S.R."/>
            <person name="Eichler E.E."/>
            <person name="Furey T.S."/>
            <person name="Galagan J."/>
            <person name="Gilbert J.G."/>
            <person name="Harmon C."/>
            <person name="Hayashizaki Y."/>
            <person name="Haussler D."/>
            <person name="Hermjakob H."/>
            <person name="Hokamp K."/>
            <person name="Jang W."/>
            <person name="Johnson L.S."/>
            <person name="Jones T.A."/>
            <person name="Kasif S."/>
            <person name="Kaspryzk A."/>
            <person name="Kennedy S."/>
            <person name="Kent W.J."/>
            <person name="Kitts P."/>
            <person name="Koonin E.V."/>
            <person name="Korf I."/>
            <person name="Kulp D."/>
            <person name="Lancet D."/>
            <person name="Lowe T.M."/>
            <person name="McLysaght A."/>
            <person name="Mikkelsen T."/>
            <person name="Moran J.V."/>
            <person name="Mulder N."/>
            <person name="Pollara V.J."/>
            <person name="Ponting C.P."/>
            <person name="Schuler G."/>
            <person name="Schultz J."/>
            <person name="Slater G."/>
            <person name="Smit A.F."/>
            <person name="Stupka E."/>
            <person name="Szustakowski J."/>
            <person name="Thierry-Mieg D."/>
            <person name="Thierry-Mieg J."/>
            <person name="Wagner L."/>
            <person name="Wallis J."/>
            <person name="Wheeler R."/>
            <person name="Williams A."/>
            <person name="Wolf Y.I."/>
            <person name="Wolfe K.H."/>
            <person name="Yang S.P."/>
            <person name="Yeh R.F."/>
            <person name="Collins F."/>
            <person name="Guyer M.S."/>
            <person name="Peterson J."/>
            <person name="Felsenfeld A."/>
            <person name="Wetterstrand K.A."/>
            <person name="Patrinos A."/>
            <person name="Morgan M.J."/>
            <person name="de Jong P."/>
            <person name="Catanese J.J."/>
            <person name="Osoegawa K."/>
            <person name="Shizuya H."/>
            <person name="Choi S."/>
            <person name="Chen Y.J."/>
        </authorList>
    </citation>
    <scope>NUCLEOTIDE SEQUENCE [LARGE SCALE GENOMIC DNA]</scope>
</reference>
<keyword evidence="10 11" id="KW-1267">Proteomics identification</keyword>
<dbReference type="GeneTree" id="ENSGT00940000158234"/>
<feature type="region of interest" description="Disordered" evidence="6">
    <location>
        <begin position="1"/>
        <end position="35"/>
    </location>
</feature>
<dbReference type="PROSITE" id="PS00010">
    <property type="entry name" value="ASX_HYDROXYL"/>
    <property type="match status" value="1"/>
</dbReference>
<dbReference type="VEuPathDB" id="HostDB:ENSG00000090006"/>
<dbReference type="Proteomes" id="UP000005640">
    <property type="component" value="Chromosome 19"/>
</dbReference>
<evidence type="ECO:0000313" key="9">
    <source>
        <dbReference type="Proteomes" id="UP000005640"/>
    </source>
</evidence>
<comment type="caution">
    <text evidence="5">Lacks conserved residue(s) required for the propagation of feature annotation.</text>
</comment>
<dbReference type="Antibodypedia" id="4199">
    <property type="antibodies" value="80 antibodies from 17 providers"/>
</dbReference>
<reference evidence="8 9" key="3">
    <citation type="journal article" date="2004" name="Nature">
        <title>Finishing the euchromatic sequence of the human genome.</title>
        <authorList>
            <consortium name="International Human Genome Sequencing Consortium"/>
        </authorList>
    </citation>
    <scope>NUCLEOTIDE SEQUENCE [LARGE SCALE GENOMIC DNA]</scope>
</reference>
<evidence type="ECO:0000313" key="8">
    <source>
        <dbReference type="Ensembl" id="ENSP00000481081.1"/>
    </source>
</evidence>
<evidence type="ECO:0000256" key="1">
    <source>
        <dbReference type="ARBA" id="ARBA00022536"/>
    </source>
</evidence>
<dbReference type="PROSITE" id="PS50026">
    <property type="entry name" value="EGF_3"/>
    <property type="match status" value="1"/>
</dbReference>
<dbReference type="InterPro" id="IPR000152">
    <property type="entry name" value="EGF-type_Asp/Asn_hydroxyl_site"/>
</dbReference>
<dbReference type="OpenTargets" id="ENSG00000090006"/>
<sequence>PPGPGTRWPYRSRDTRRSFPEPEEPPEGGSYAGSLAEPYEELEAEECGILDGCTNGRCVRVPEGFTCRCFDGYRLDMTRMACVAFSSDRCLPSADINECDEAEAASPLCVNARCLNTDGSFRCICRPGFAPTHQPHHCAPARPRA</sequence>
<evidence type="ECO:0000256" key="2">
    <source>
        <dbReference type="ARBA" id="ARBA00022729"/>
    </source>
</evidence>
<dbReference type="InterPro" id="IPR050751">
    <property type="entry name" value="ECM_structural_protein"/>
</dbReference>
<dbReference type="ExpressionAtlas" id="A0A087WXJ2">
    <property type="expression patterns" value="baseline and differential"/>
</dbReference>
<dbReference type="HGNC" id="HGNC:6717">
    <property type="gene designation" value="LTBP4"/>
</dbReference>
<evidence type="ECO:0000256" key="3">
    <source>
        <dbReference type="ARBA" id="ARBA00022737"/>
    </source>
</evidence>
<dbReference type="SUPFAM" id="SSF57184">
    <property type="entry name" value="Growth factor receptor domain"/>
    <property type="match status" value="1"/>
</dbReference>
<organism evidence="8 9">
    <name type="scientific">Homo sapiens</name>
    <name type="common">Human</name>
    <dbReference type="NCBI Taxonomy" id="9606"/>
    <lineage>
        <taxon>Eukaryota</taxon>
        <taxon>Metazoa</taxon>
        <taxon>Chordata</taxon>
        <taxon>Craniata</taxon>
        <taxon>Vertebrata</taxon>
        <taxon>Euteleostomi</taxon>
        <taxon>Mammalia</taxon>
        <taxon>Eutheria</taxon>
        <taxon>Euarchontoglires</taxon>
        <taxon>Primates</taxon>
        <taxon>Haplorrhini</taxon>
        <taxon>Catarrhini</taxon>
        <taxon>Hominidae</taxon>
        <taxon>Homo</taxon>
    </lineage>
</organism>
<dbReference type="Gene3D" id="2.10.25.10">
    <property type="entry name" value="Laminin"/>
    <property type="match status" value="2"/>
</dbReference>
<dbReference type="Pfam" id="PF07645">
    <property type="entry name" value="EGF_CA"/>
    <property type="match status" value="1"/>
</dbReference>
<dbReference type="HOGENOM" id="CLU_1791257_0_0_1"/>
<dbReference type="InterPro" id="IPR018097">
    <property type="entry name" value="EGF_Ca-bd_CS"/>
</dbReference>
<dbReference type="UCSC" id="uc060yvf.1">
    <property type="organism name" value="human"/>
</dbReference>
<name>A0A087WXJ2_HUMAN</name>
<keyword evidence="9" id="KW-1185">Reference proteome</keyword>
<reference evidence="8" key="5">
    <citation type="submission" date="2025-09" db="UniProtKB">
        <authorList>
            <consortium name="Ensembl"/>
        </authorList>
    </citation>
    <scope>IDENTIFICATION</scope>
</reference>
<keyword evidence="2" id="KW-0732">Signal</keyword>
<evidence type="ECO:0007829" key="11">
    <source>
        <dbReference type="ProteomicsDB" id="A0A087WXJ2"/>
    </source>
</evidence>
<dbReference type="MassIVE" id="A0A087WXJ2"/>
<dbReference type="PROSITE" id="PS01187">
    <property type="entry name" value="EGF_CA"/>
    <property type="match status" value="1"/>
</dbReference>
<keyword evidence="3" id="KW-0677">Repeat</keyword>
<dbReference type="FunFam" id="2.10.25.10:FF:000056">
    <property type="entry name" value="Latent-transforming growth factor beta-binding protein 3 isoform 2"/>
    <property type="match status" value="1"/>
</dbReference>
<reference evidence="8 9" key="2">
    <citation type="journal article" date="2004" name="Nature">
        <title>The DNA sequence and biology of human chromosome 19.</title>
        <authorList>
            <person name="Grimwood J."/>
            <person name="Gordon L.A."/>
            <person name="Olsen A."/>
            <person name="Terry A."/>
            <person name="Schmutz J."/>
            <person name="Lamerdin J."/>
            <person name="Hellsten U."/>
            <person name="Goodstein D."/>
            <person name="Couronne O."/>
            <person name="Tran-Gyamfi M."/>
            <person name="Aerts A."/>
            <person name="Altherr M."/>
            <person name="Ashworth L."/>
            <person name="Bajorek E."/>
            <person name="Black S."/>
            <person name="Branscomb E."/>
            <person name="Caenepeel S."/>
            <person name="Carrano A."/>
            <person name="Caoile C."/>
            <person name="Chan Y.M."/>
            <person name="Christensen M."/>
            <person name="Cleland C.A."/>
            <person name="Copeland A."/>
            <person name="Dalin E."/>
            <person name="Dehal P."/>
            <person name="Denys M."/>
            <person name="Detter J.C."/>
            <person name="Escobar J."/>
            <person name="Flowers D."/>
            <person name="Fotopulos D."/>
            <person name="Garcia C."/>
            <person name="Georgescu A.M."/>
            <person name="Glavina T."/>
            <person name="Gomez M."/>
            <person name="Gonzales E."/>
            <person name="Groza M."/>
            <person name="Hammon N."/>
            <person name="Hawkins T."/>
            <person name="Haydu L."/>
            <person name="Ho I."/>
            <person name="Huang W."/>
            <person name="Israni S."/>
            <person name="Jett J."/>
            <person name="Kadner K."/>
            <person name="Kimball H."/>
            <person name="Kobayashi A."/>
            <person name="Larionov V."/>
            <person name="Leem S.H."/>
            <person name="Lopez F."/>
            <person name="Lou Y."/>
            <person name="Lowry S."/>
            <person name="Malfatti S."/>
            <person name="Martinez D."/>
            <person name="McCready P."/>
            <person name="Medina C."/>
            <person name="Morgan J."/>
            <person name="Nelson K."/>
            <person name="Nolan M."/>
            <person name="Ovcharenko I."/>
            <person name="Pitluck S."/>
            <person name="Pollard M."/>
            <person name="Popkie A.P."/>
            <person name="Predki P."/>
            <person name="Quan G."/>
            <person name="Ramirez L."/>
            <person name="Rash S."/>
            <person name="Retterer J."/>
            <person name="Rodriguez A."/>
            <person name="Rogers S."/>
            <person name="Salamov A."/>
            <person name="Salazar A."/>
            <person name="She X."/>
            <person name="Smith D."/>
            <person name="Slezak T."/>
            <person name="Solovyev V."/>
            <person name="Thayer N."/>
            <person name="Tice H."/>
            <person name="Tsai M."/>
            <person name="Ustaszewska A."/>
            <person name="Vo N."/>
            <person name="Wagner M."/>
            <person name="Wheeler J."/>
            <person name="Wu K."/>
            <person name="Xie G."/>
            <person name="Yang J."/>
            <person name="Dubchak I."/>
            <person name="Furey T.S."/>
            <person name="DeJong P."/>
            <person name="Dickson M."/>
            <person name="Gordon D."/>
            <person name="Eichler E.E."/>
            <person name="Pennacchio L.A."/>
            <person name="Richardson P."/>
            <person name="Stubbs L."/>
            <person name="Rokhsar D.S."/>
            <person name="Myers R.M."/>
            <person name="Rubin E.M."/>
            <person name="Lucas S.M."/>
        </authorList>
    </citation>
    <scope>NUCLEOTIDE SEQUENCE [LARGE SCALE GENOMIC DNA]</scope>
</reference>
<evidence type="ECO:0000256" key="5">
    <source>
        <dbReference type="PROSITE-ProRule" id="PRU00076"/>
    </source>
</evidence>
<evidence type="ECO:0000256" key="4">
    <source>
        <dbReference type="ARBA" id="ARBA00023157"/>
    </source>
</evidence>
<dbReference type="EMBL" id="AC010412">
    <property type="status" value="NOT_ANNOTATED_CDS"/>
    <property type="molecule type" value="Genomic_DNA"/>
</dbReference>
<dbReference type="SMART" id="SM00179">
    <property type="entry name" value="EGF_CA"/>
    <property type="match status" value="2"/>
</dbReference>
<proteinExistence type="evidence at protein level"/>
<dbReference type="InterPro" id="IPR009030">
    <property type="entry name" value="Growth_fac_rcpt_cys_sf"/>
</dbReference>
<reference evidence="8" key="4">
    <citation type="submission" date="2025-08" db="UniProtKB">
        <authorList>
            <consortium name="Ensembl"/>
        </authorList>
    </citation>
    <scope>IDENTIFICATION</scope>
</reference>
<dbReference type="GO" id="GO:0031012">
    <property type="term" value="C:extracellular matrix"/>
    <property type="evidence" value="ECO:0007669"/>
    <property type="project" value="UniProtKB-ARBA"/>
</dbReference>
<dbReference type="CDD" id="cd00054">
    <property type="entry name" value="EGF_CA"/>
    <property type="match status" value="1"/>
</dbReference>
<dbReference type="Ensembl" id="ENST00000598166.2">
    <property type="protein sequence ID" value="ENSP00000481081.1"/>
    <property type="gene ID" value="ENSG00000090006.18"/>
</dbReference>
<dbReference type="SMART" id="SM00181">
    <property type="entry name" value="EGF"/>
    <property type="match status" value="2"/>
</dbReference>
<dbReference type="OrthoDB" id="10045365at2759"/>
<keyword evidence="4" id="KW-1015">Disulfide bond</keyword>
<dbReference type="InterPro" id="IPR049883">
    <property type="entry name" value="NOTCH1_EGF-like"/>
</dbReference>
<dbReference type="PANTHER" id="PTHR24034">
    <property type="entry name" value="EGF-LIKE DOMAIN-CONTAINING PROTEIN"/>
    <property type="match status" value="1"/>
</dbReference>
<evidence type="ECO:0000259" key="7">
    <source>
        <dbReference type="PROSITE" id="PS50026"/>
    </source>
</evidence>
<keyword evidence="1 5" id="KW-0245">EGF-like domain</keyword>
<accession>A0A087WXJ2</accession>
<evidence type="ECO:0007829" key="10">
    <source>
        <dbReference type="PeptideAtlas" id="A0A087WXJ2"/>
    </source>
</evidence>
<feature type="compositionally biased region" description="Basic and acidic residues" evidence="6">
    <location>
        <begin position="11"/>
        <end position="20"/>
    </location>
</feature>
<evidence type="ECO:0000256" key="6">
    <source>
        <dbReference type="SAM" id="MobiDB-lite"/>
    </source>
</evidence>
<dbReference type="InterPro" id="IPR000742">
    <property type="entry name" value="EGF"/>
</dbReference>
<gene>
    <name evidence="8" type="primary">LTBP4</name>
</gene>
<protein>
    <submittedName>
        <fullName evidence="8">Latent transforming growth factor beta binding protein 4</fullName>
    </submittedName>
</protein>